<keyword evidence="1" id="KW-0645">Protease</keyword>
<dbReference type="Proteomes" id="UP001281147">
    <property type="component" value="Unassembled WGS sequence"/>
</dbReference>
<keyword evidence="2" id="KW-1185">Reference proteome</keyword>
<dbReference type="EMBL" id="JAUTXU010000030">
    <property type="protein sequence ID" value="KAK3718636.1"/>
    <property type="molecule type" value="Genomic_DNA"/>
</dbReference>
<dbReference type="EC" id="3.4.21.48" evidence="1"/>
<reference evidence="1" key="1">
    <citation type="submission" date="2023-07" db="EMBL/GenBank/DDBJ databases">
        <title>Black Yeasts Isolated from many extreme environments.</title>
        <authorList>
            <person name="Coleine C."/>
            <person name="Stajich J.E."/>
            <person name="Selbmann L."/>
        </authorList>
    </citation>
    <scope>NUCLEOTIDE SEQUENCE</scope>
    <source>
        <strain evidence="1">CCFEE 5714</strain>
    </source>
</reference>
<evidence type="ECO:0000313" key="2">
    <source>
        <dbReference type="Proteomes" id="UP001281147"/>
    </source>
</evidence>
<proteinExistence type="predicted"/>
<keyword evidence="1" id="KW-0378">Hydrolase</keyword>
<comment type="caution">
    <text evidence="1">The sequence shown here is derived from an EMBL/GenBank/DDBJ whole genome shotgun (WGS) entry which is preliminary data.</text>
</comment>
<gene>
    <name evidence="1" type="primary">SUB8</name>
    <name evidence="1" type="ORF">LTR37_004853</name>
</gene>
<organism evidence="1 2">
    <name type="scientific">Vermiconidia calcicola</name>
    <dbReference type="NCBI Taxonomy" id="1690605"/>
    <lineage>
        <taxon>Eukaryota</taxon>
        <taxon>Fungi</taxon>
        <taxon>Dikarya</taxon>
        <taxon>Ascomycota</taxon>
        <taxon>Pezizomycotina</taxon>
        <taxon>Dothideomycetes</taxon>
        <taxon>Dothideomycetidae</taxon>
        <taxon>Mycosphaerellales</taxon>
        <taxon>Extremaceae</taxon>
        <taxon>Vermiconidia</taxon>
    </lineage>
</organism>
<protein>
    <submittedName>
        <fullName evidence="1">Serine protease</fullName>
        <ecNumber evidence="1">3.4.21.48</ecNumber>
    </submittedName>
</protein>
<name>A0ACC3NKX0_9PEZI</name>
<accession>A0ACC3NKX0</accession>
<sequence length="565" mass="60739">MFIPFASIVFAGLSACSVLGLAGEFHERDGELAPLYGLEHDGCILGEYVVIFHKNYTLEQHFETIGRNFSESEGFTKFGFGYTASLDDTTLHDLVRHDPGVRLVETSREVHLIDAVDSADVEFSYAKPDSAFVKRYTQNTETGAPYGLQMIAGSGKLSTPLSNNGNYDYVHRAGQGVNVYVIDSGIRITHRPFEGRARHFGGLASDDKSPYCQDTMDDKRGHGTHVAGIIGARTFGVAPHANLINVKITNNDGTGGKTPALRRAIQDIITEHNANKAEDPDYQPPYHFRGSLINLSLAWPGNAFAILQELLLAEEAGIKVYAAAGNSNKDASDTYPCANVEAKCIAAADAEYRKFSLSNYGSAIDFIAPGDGILSLGIRSDLDLAKKSGTSNGYCIRDRSSSDLHIRLVNDQTKGRWGDYVWWNSLSGLATGFPRSTKNNLFINTGIHSKKKYDNEPFRWAGDWPMKNHEVDNEAVTATPAADAQLTTFATEFVASTVAPIEGLTDEPAVASSVAAISISVVATTSSIEPAFTGSALTSVLAALSSVTFSFDPSTPVPASPAATG</sequence>
<evidence type="ECO:0000313" key="1">
    <source>
        <dbReference type="EMBL" id="KAK3718636.1"/>
    </source>
</evidence>